<dbReference type="RefSeq" id="XP_038779437.1">
    <property type="nucleotide sequence ID" value="XM_038923509.1"/>
</dbReference>
<keyword evidence="1" id="KW-1133">Transmembrane helix</keyword>
<dbReference type="KEGG" id="bnn:FOA43_003258"/>
<dbReference type="AlphaFoldDB" id="A0A875S7F4"/>
<dbReference type="InterPro" id="IPR021102">
    <property type="entry name" value="PNGase_A"/>
</dbReference>
<evidence type="ECO:0000256" key="1">
    <source>
        <dbReference type="SAM" id="Phobius"/>
    </source>
</evidence>
<dbReference type="Proteomes" id="UP000662931">
    <property type="component" value="Chromosome 4"/>
</dbReference>
<dbReference type="OrthoDB" id="1612078at2759"/>
<sequence length="797" mass="89235">MKGSLAREWSLWNQLQQGYSKFTPEESEQEKELNPIELDADETVTFDEKHPLTYVHKDPPSTSDRHFKKFIKAVFILEFIGSLFALFGLLRTKTTFITPGSHQFSGDQTVIGTYGNDSKPVPHEFIEIPVLPALEYGSPVYQQSLLNATFENSWGHPAIIKYSPPPQGANFSQVVLTLDLWVDGVQFDRLFHVYIGGSEIWRSSTPEPAGKYSHTFSQKDVSVYHRLFRKDTKLMVQLDNLINSRLTGTFNISLNAFYYNNPRNASLIPHKHIEESETEPAQESDFFTNDVGDVVIPGLGDSVFYREEGASHVIPLVEAPDGRPPLIYYPDTDFKLSLPKLAKNTTKVKLMVYSSGNAGEEFWFSNLMEEFKDRFKNHGHTFGGHGPCRVINIYHDDVRIATANPLPVIFTGGLSPALWNPVVSTGSYDIKAIEFDITTILPYLWEDSIQLKIDVSNCLDDDLKLGEEPSGISSNWISSANLAVWENEYIADSSGEILSIDNTTKVSSFAFEPPFAGVLNQIVNAKFTNQIRTHFNYTLLNGTSIDFISENYKKVKQSNIQLVKSFGDKQKVISVPQSKASFAILDPLDNSTSFTFNTSKSFPLVFSLNTKPIVGSETEYQVNITKKASYKIGVNGTKILQLKAKENGTSNFTLSPNGNHGVGRVEHNYTVSNIHGHVYNRHALGDNGVLVYDNTTIINAPGTKRLEEVELDTSKLYSTSDRVAKLMKGLGAEAFDKLGFIEEDDPEFIQADTEALETFIEMTQQMLEENDGADEDLELSGTYNDGMGLFRPVLFDY</sequence>
<dbReference type="InterPro" id="IPR056948">
    <property type="entry name" value="PNGaseA_N"/>
</dbReference>
<name>A0A875S7F4_EENNA</name>
<feature type="transmembrane region" description="Helical" evidence="1">
    <location>
        <begin position="70"/>
        <end position="90"/>
    </location>
</feature>
<evidence type="ECO:0000259" key="2">
    <source>
        <dbReference type="Pfam" id="PF12222"/>
    </source>
</evidence>
<gene>
    <name evidence="3" type="ORF">FOA43_003258</name>
</gene>
<proteinExistence type="predicted"/>
<feature type="domain" description="Peptide N-acetyl-beta-D-glucosaminyl asparaginase amidase A N-terminal" evidence="2">
    <location>
        <begin position="135"/>
        <end position="501"/>
    </location>
</feature>
<reference evidence="3" key="1">
    <citation type="submission" date="2020-10" db="EMBL/GenBank/DDBJ databases">
        <authorList>
            <person name="Roach M.J.R."/>
        </authorList>
    </citation>
    <scope>NUCLEOTIDE SEQUENCE</scope>
    <source>
        <strain evidence="3">CBS 1945</strain>
    </source>
</reference>
<dbReference type="EMBL" id="CP064815">
    <property type="protein sequence ID" value="QPG75872.1"/>
    <property type="molecule type" value="Genomic_DNA"/>
</dbReference>
<organism evidence="3 4">
    <name type="scientific">Eeniella nana</name>
    <name type="common">Yeast</name>
    <name type="synonym">Brettanomyces nanus</name>
    <dbReference type="NCBI Taxonomy" id="13502"/>
    <lineage>
        <taxon>Eukaryota</taxon>
        <taxon>Fungi</taxon>
        <taxon>Dikarya</taxon>
        <taxon>Ascomycota</taxon>
        <taxon>Saccharomycotina</taxon>
        <taxon>Pichiomycetes</taxon>
        <taxon>Pichiales</taxon>
        <taxon>Pichiaceae</taxon>
        <taxon>Brettanomyces</taxon>
    </lineage>
</organism>
<evidence type="ECO:0000313" key="3">
    <source>
        <dbReference type="EMBL" id="QPG75872.1"/>
    </source>
</evidence>
<dbReference type="GeneID" id="62196658"/>
<keyword evidence="4" id="KW-1185">Reference proteome</keyword>
<keyword evidence="1" id="KW-0472">Membrane</keyword>
<dbReference type="Pfam" id="PF12222">
    <property type="entry name" value="PNGaseA"/>
    <property type="match status" value="1"/>
</dbReference>
<accession>A0A875S7F4</accession>
<evidence type="ECO:0000313" key="4">
    <source>
        <dbReference type="Proteomes" id="UP000662931"/>
    </source>
</evidence>
<keyword evidence="1" id="KW-0812">Transmembrane</keyword>
<protein>
    <recommendedName>
        <fullName evidence="2">Peptide N-acetyl-beta-D-glucosaminyl asparaginase amidase A N-terminal domain-containing protein</fullName>
    </recommendedName>
</protein>
<dbReference type="PANTHER" id="PTHR31104">
    <property type="entry name" value="PEPTIDE-N4-(N-ACETYL-BETA-GLUCOSAMINYL)ASPARAGINE AMIDASE A PROTEIN"/>
    <property type="match status" value="1"/>
</dbReference>